<evidence type="ECO:0000313" key="4">
    <source>
        <dbReference type="Proteomes" id="UP000233517"/>
    </source>
</evidence>
<name>A0A2N2EA89_9BACT</name>
<organism evidence="3 4">
    <name type="scientific">Candidatus Falkowbacteria bacterium HGW-Falkowbacteria-1</name>
    <dbReference type="NCBI Taxonomy" id="2013768"/>
    <lineage>
        <taxon>Bacteria</taxon>
        <taxon>Candidatus Falkowiibacteriota</taxon>
    </lineage>
</organism>
<dbReference type="InterPro" id="IPR007391">
    <property type="entry name" value="Vancomycin_resist_VanW"/>
</dbReference>
<comment type="caution">
    <text evidence="3">The sequence shown here is derived from an EMBL/GenBank/DDBJ whole genome shotgun (WGS) entry which is preliminary data.</text>
</comment>
<feature type="domain" description="YoaR-like putative peptidoglycan binding" evidence="2">
    <location>
        <begin position="102"/>
        <end position="172"/>
    </location>
</feature>
<reference evidence="3 4" key="1">
    <citation type="journal article" date="2017" name="ISME J.">
        <title>Potential for microbial H2 and metal transformations associated with novel bacteria and archaea in deep terrestrial subsurface sediments.</title>
        <authorList>
            <person name="Hernsdorf A.W."/>
            <person name="Amano Y."/>
            <person name="Miyakawa K."/>
            <person name="Ise K."/>
            <person name="Suzuki Y."/>
            <person name="Anantharaman K."/>
            <person name="Probst A."/>
            <person name="Burstein D."/>
            <person name="Thomas B.C."/>
            <person name="Banfield J.F."/>
        </authorList>
    </citation>
    <scope>NUCLEOTIDE SEQUENCE [LARGE SCALE GENOMIC DNA]</scope>
    <source>
        <strain evidence="3">HGW-Falkowbacteria-1</strain>
    </source>
</reference>
<accession>A0A2N2EA89</accession>
<dbReference type="PANTHER" id="PTHR35788:SF1">
    <property type="entry name" value="EXPORTED PROTEIN"/>
    <property type="match status" value="1"/>
</dbReference>
<proteinExistence type="predicted"/>
<keyword evidence="1" id="KW-0472">Membrane</keyword>
<dbReference type="Pfam" id="PF04294">
    <property type="entry name" value="VanW"/>
    <property type="match status" value="1"/>
</dbReference>
<keyword evidence="1" id="KW-1133">Transmembrane helix</keyword>
<feature type="transmembrane region" description="Helical" evidence="1">
    <location>
        <begin position="12"/>
        <end position="30"/>
    </location>
</feature>
<gene>
    <name evidence="3" type="ORF">CVU82_00125</name>
</gene>
<dbReference type="InterPro" id="IPR052913">
    <property type="entry name" value="Glycopeptide_resist_protein"/>
</dbReference>
<dbReference type="EMBL" id="PHAI01000001">
    <property type="protein sequence ID" value="PKM91609.1"/>
    <property type="molecule type" value="Genomic_DNA"/>
</dbReference>
<sequence length="642" mass="73233">MNVKFKKAGLLLADFVLFLVIFLLIFYLFFEKKFDNKIYPNVYLNGFSLGSLTVDEAKTFVGKEIENFDNQGIRILSENGEILWRRDVFSFDPDLASQTVFFDVNKTIDEAFLFGRSGNILSDFAFKIKSLFKKEAVYLSFYIEESKIKNLLKDSFFELNNTPQDAKIVSNQAGLLYKDLSEVNADENSDIINEDSEIKFSINSEVYGEEVDYDKFFSEFKNNLSLLKNNDIRLSFIENKPMIKKEEIIGLDFYAYDLLNLAPFDLKYIENSSEKKFTVDEKIFSTWFKLEKQESEDGGAEIIFSLDYDEVVKFFEANVIKDINKEPTKPQFEFKDDKVNLFFAGQDGLKLNYEKSFKNILNSFLMKNMSNVLLEVEVDEIEKVDSINELGIKELIGSGHSNFAGSPTNRRYNIKVGAEKLSGLIIKPGEEFSLVGALGAVTKETGYLPELVIKGNKTVPEYGGGLCQVATTMFRTALASGLPITERRNHSYRVSYYEPAGTDATIYSPRPDLKFKNDTNNNILIQARFEGTNDMYFDFWGTSDGRTATTTYPVIYNIVSPGPTQIIETTELPVGEKKCTERAHSGAEAYFDYTVVYNPNSAEENKVETRFQSKYVPWREVCLVGVEKIEEEISDDNIIIVE</sequence>
<evidence type="ECO:0000256" key="1">
    <source>
        <dbReference type="SAM" id="Phobius"/>
    </source>
</evidence>
<dbReference type="Pfam" id="PF12229">
    <property type="entry name" value="PG_binding_4"/>
    <property type="match status" value="1"/>
</dbReference>
<dbReference type="Proteomes" id="UP000233517">
    <property type="component" value="Unassembled WGS sequence"/>
</dbReference>
<dbReference type="InterPro" id="IPR022029">
    <property type="entry name" value="YoaR-like_PG-bd"/>
</dbReference>
<evidence type="ECO:0000259" key="2">
    <source>
        <dbReference type="Pfam" id="PF12229"/>
    </source>
</evidence>
<dbReference type="AlphaFoldDB" id="A0A2N2EA89"/>
<dbReference type="PANTHER" id="PTHR35788">
    <property type="entry name" value="EXPORTED PROTEIN-RELATED"/>
    <property type="match status" value="1"/>
</dbReference>
<protein>
    <recommendedName>
        <fullName evidence="2">YoaR-like putative peptidoglycan binding domain-containing protein</fullName>
    </recommendedName>
</protein>
<keyword evidence="1" id="KW-0812">Transmembrane</keyword>
<evidence type="ECO:0000313" key="3">
    <source>
        <dbReference type="EMBL" id="PKM91609.1"/>
    </source>
</evidence>